<dbReference type="AlphaFoldDB" id="A0AAD5RZF2"/>
<evidence type="ECO:0000259" key="3">
    <source>
        <dbReference type="PROSITE" id="PS50089"/>
    </source>
</evidence>
<organism evidence="4 5">
    <name type="scientific">Zalerion maritima</name>
    <dbReference type="NCBI Taxonomy" id="339359"/>
    <lineage>
        <taxon>Eukaryota</taxon>
        <taxon>Fungi</taxon>
        <taxon>Dikarya</taxon>
        <taxon>Ascomycota</taxon>
        <taxon>Pezizomycotina</taxon>
        <taxon>Sordariomycetes</taxon>
        <taxon>Lulworthiomycetidae</taxon>
        <taxon>Lulworthiales</taxon>
        <taxon>Lulworthiaceae</taxon>
        <taxon>Zalerion</taxon>
    </lineage>
</organism>
<feature type="domain" description="RING-type" evidence="3">
    <location>
        <begin position="67"/>
        <end position="130"/>
    </location>
</feature>
<name>A0AAD5RZF2_9PEZI</name>
<keyword evidence="1" id="KW-0863">Zinc-finger</keyword>
<keyword evidence="1" id="KW-0479">Metal-binding</keyword>
<dbReference type="InterPro" id="IPR013083">
    <property type="entry name" value="Znf_RING/FYVE/PHD"/>
</dbReference>
<dbReference type="Gene3D" id="3.30.40.10">
    <property type="entry name" value="Zinc/RING finger domain, C3HC4 (zinc finger)"/>
    <property type="match status" value="1"/>
</dbReference>
<evidence type="ECO:0000313" key="5">
    <source>
        <dbReference type="Proteomes" id="UP001201980"/>
    </source>
</evidence>
<dbReference type="Pfam" id="PF13639">
    <property type="entry name" value="zf-RING_2"/>
    <property type="match status" value="1"/>
</dbReference>
<dbReference type="SUPFAM" id="SSF57850">
    <property type="entry name" value="RING/U-box"/>
    <property type="match status" value="1"/>
</dbReference>
<reference evidence="4" key="1">
    <citation type="submission" date="2022-07" db="EMBL/GenBank/DDBJ databases">
        <title>Draft genome sequence of Zalerion maritima ATCC 34329, a (micro)plastics degrading marine fungus.</title>
        <authorList>
            <person name="Paco A."/>
            <person name="Goncalves M.F.M."/>
            <person name="Rocha-Santos T.A.P."/>
            <person name="Alves A."/>
        </authorList>
    </citation>
    <scope>NUCLEOTIDE SEQUENCE</scope>
    <source>
        <strain evidence="4">ATCC 34329</strain>
    </source>
</reference>
<keyword evidence="5" id="KW-1185">Reference proteome</keyword>
<proteinExistence type="predicted"/>
<dbReference type="EMBL" id="JAKWBI020000010">
    <property type="protein sequence ID" value="KAJ2906667.1"/>
    <property type="molecule type" value="Genomic_DNA"/>
</dbReference>
<comment type="caution">
    <text evidence="4">The sequence shown here is derived from an EMBL/GenBank/DDBJ whole genome shotgun (WGS) entry which is preliminary data.</text>
</comment>
<keyword evidence="1" id="KW-0862">Zinc</keyword>
<sequence>MDERLPHHRRHHSNQPDAPHPRCRSPTPDGFPRQHHRSRGQKNTTNWACREFKRQASQGIPPTPMDCNLCKGPLKVSNAHDPDFLPLSGWNGTGEEMAHLPCGHFFGIECLERWRAAREFGDRSVCPTCRVEFPHYCGHPVRPMTTADRAWDEIPRTVAEGGLVGKFCVECETRNLKISKETVFRDVAQICGVDVQKIRDAAAEYSYMGPRGKVLPRSGETKWAALFSKDDIWGNDEKMSALRRAQGYTLTVAQSLARRVYERW</sequence>
<evidence type="ECO:0000256" key="1">
    <source>
        <dbReference type="PROSITE-ProRule" id="PRU00175"/>
    </source>
</evidence>
<protein>
    <submittedName>
        <fullName evidence="4">RING finger protein-like protein</fullName>
    </submittedName>
</protein>
<feature type="compositionally biased region" description="Basic residues" evidence="2">
    <location>
        <begin position="1"/>
        <end position="13"/>
    </location>
</feature>
<feature type="region of interest" description="Disordered" evidence="2">
    <location>
        <begin position="1"/>
        <end position="46"/>
    </location>
</feature>
<dbReference type="GO" id="GO:0008270">
    <property type="term" value="F:zinc ion binding"/>
    <property type="evidence" value="ECO:0007669"/>
    <property type="project" value="UniProtKB-KW"/>
</dbReference>
<dbReference type="Proteomes" id="UP001201980">
    <property type="component" value="Unassembled WGS sequence"/>
</dbReference>
<dbReference type="InterPro" id="IPR001841">
    <property type="entry name" value="Znf_RING"/>
</dbReference>
<evidence type="ECO:0000256" key="2">
    <source>
        <dbReference type="SAM" id="MobiDB-lite"/>
    </source>
</evidence>
<dbReference type="PROSITE" id="PS50089">
    <property type="entry name" value="ZF_RING_2"/>
    <property type="match status" value="1"/>
</dbReference>
<accession>A0AAD5RZF2</accession>
<gene>
    <name evidence="4" type="ORF">MKZ38_000403</name>
</gene>
<evidence type="ECO:0000313" key="4">
    <source>
        <dbReference type="EMBL" id="KAJ2906667.1"/>
    </source>
</evidence>